<gene>
    <name evidence="2" type="ORF">OM075_09790</name>
</gene>
<keyword evidence="1" id="KW-0472">Membrane</keyword>
<feature type="transmembrane region" description="Helical" evidence="1">
    <location>
        <begin position="42"/>
        <end position="60"/>
    </location>
</feature>
<evidence type="ECO:0000256" key="1">
    <source>
        <dbReference type="SAM" id="Phobius"/>
    </source>
</evidence>
<dbReference type="EMBL" id="JAPDPJ010000018">
    <property type="protein sequence ID" value="MCW3786759.1"/>
    <property type="molecule type" value="Genomic_DNA"/>
</dbReference>
<evidence type="ECO:0000313" key="3">
    <source>
        <dbReference type="Proteomes" id="UP001209229"/>
    </source>
</evidence>
<organism evidence="2 3">
    <name type="scientific">Plebeiibacterium sediminum</name>
    <dbReference type="NCBI Taxonomy" id="2992112"/>
    <lineage>
        <taxon>Bacteria</taxon>
        <taxon>Pseudomonadati</taxon>
        <taxon>Bacteroidota</taxon>
        <taxon>Bacteroidia</taxon>
        <taxon>Marinilabiliales</taxon>
        <taxon>Marinilabiliaceae</taxon>
        <taxon>Plebeiibacterium</taxon>
    </lineage>
</organism>
<feature type="transmembrane region" description="Helical" evidence="1">
    <location>
        <begin position="230"/>
        <end position="254"/>
    </location>
</feature>
<dbReference type="AlphaFoldDB" id="A0AAE3M4J4"/>
<keyword evidence="3" id="KW-1185">Reference proteome</keyword>
<dbReference type="Proteomes" id="UP001209229">
    <property type="component" value="Unassembled WGS sequence"/>
</dbReference>
<comment type="caution">
    <text evidence="2">The sequence shown here is derived from an EMBL/GenBank/DDBJ whole genome shotgun (WGS) entry which is preliminary data.</text>
</comment>
<protein>
    <submittedName>
        <fullName evidence="2">Uncharacterized protein</fullName>
    </submittedName>
</protein>
<name>A0AAE3M4J4_9BACT</name>
<feature type="transmembrane region" description="Helical" evidence="1">
    <location>
        <begin position="9"/>
        <end position="30"/>
    </location>
</feature>
<proteinExistence type="predicted"/>
<evidence type="ECO:0000313" key="2">
    <source>
        <dbReference type="EMBL" id="MCW3786759.1"/>
    </source>
</evidence>
<feature type="transmembrane region" description="Helical" evidence="1">
    <location>
        <begin position="126"/>
        <end position="150"/>
    </location>
</feature>
<feature type="transmembrane region" description="Helical" evidence="1">
    <location>
        <begin position="338"/>
        <end position="367"/>
    </location>
</feature>
<dbReference type="RefSeq" id="WP_301190323.1">
    <property type="nucleotide sequence ID" value="NZ_JAPDPJ010000018.1"/>
</dbReference>
<accession>A0AAE3M4J4</accession>
<feature type="transmembrane region" description="Helical" evidence="1">
    <location>
        <begin position="162"/>
        <end position="182"/>
    </location>
</feature>
<reference evidence="2" key="1">
    <citation type="submission" date="2022-10" db="EMBL/GenBank/DDBJ databases">
        <authorList>
            <person name="Yu W.X."/>
        </authorList>
    </citation>
    <scope>NUCLEOTIDE SEQUENCE</scope>
    <source>
        <strain evidence="2">AAT</strain>
    </source>
</reference>
<feature type="transmembrane region" description="Helical" evidence="1">
    <location>
        <begin position="306"/>
        <end position="326"/>
    </location>
</feature>
<sequence>MLANLNRNIGLVLIMLHFLMDFFVKLLLYIGIDEDPGNSTIVYFKILIFIGLIMFAIINFKSNKKLLFNLLLICVTGFVGWLSYFHGIDSSELYIFIKTMVRYVYPFFWLIFFLKLSPKQIENSIIGFRLVLFINTILILIGLLFNIGLFSAYDGRFGYDGVFYLANDASPFYFLGLVVLYDRIRAIHKEWMNVFEFLFLVIGSLLLGTKTAYLFILIFTIYHIYSTKNYIQGLIMIVFLLAILIMSGVFTFFIDLAFTTDILTSVLSFRNELFLSRIIPLIENWGVVNYFFGGCNYIETYIQMDLIDVFVFFGIVGGSIYCIIFFKEFFYVKANSYLIYIGIVYVILGALAGHFYPSGVVAIYLALVCISQRKKNNFESSTHTRLAH</sequence>
<feature type="transmembrane region" description="Helical" evidence="1">
    <location>
        <begin position="194"/>
        <end position="224"/>
    </location>
</feature>
<keyword evidence="1" id="KW-0812">Transmembrane</keyword>
<keyword evidence="1" id="KW-1133">Transmembrane helix</keyword>
<feature type="transmembrane region" description="Helical" evidence="1">
    <location>
        <begin position="67"/>
        <end position="87"/>
    </location>
</feature>
<feature type="transmembrane region" description="Helical" evidence="1">
    <location>
        <begin position="93"/>
        <end position="114"/>
    </location>
</feature>